<keyword evidence="3" id="KW-1185">Reference proteome</keyword>
<reference evidence="2 3" key="1">
    <citation type="submission" date="2019-12" db="EMBL/GenBank/DDBJ databases">
        <title>Novel species isolated from a subtropical stream in China.</title>
        <authorList>
            <person name="Lu H."/>
        </authorList>
    </citation>
    <scope>NUCLEOTIDE SEQUENCE [LARGE SCALE GENOMIC DNA]</scope>
    <source>
        <strain evidence="2 3">FT55W</strain>
    </source>
</reference>
<keyword evidence="1" id="KW-1133">Transmembrane helix</keyword>
<evidence type="ECO:0000313" key="3">
    <source>
        <dbReference type="Proteomes" id="UP000450012"/>
    </source>
</evidence>
<sequence>MDNVTSILATLQRTQEQNHLAVMAQFDALRDKIDYVQRYTIERMDQLDARLTNRIDRVYYWMVGFTVTNVVALLGIVVRLVTG</sequence>
<dbReference type="RefSeq" id="WP_161015906.1">
    <property type="nucleotide sequence ID" value="NZ_WWCK01000006.1"/>
</dbReference>
<feature type="transmembrane region" description="Helical" evidence="1">
    <location>
        <begin position="58"/>
        <end position="81"/>
    </location>
</feature>
<comment type="caution">
    <text evidence="2">The sequence shown here is derived from an EMBL/GenBank/DDBJ whole genome shotgun (WGS) entry which is preliminary data.</text>
</comment>
<organism evidence="2 3">
    <name type="scientific">Duganella rivi</name>
    <dbReference type="NCBI Taxonomy" id="2666083"/>
    <lineage>
        <taxon>Bacteria</taxon>
        <taxon>Pseudomonadati</taxon>
        <taxon>Pseudomonadota</taxon>
        <taxon>Betaproteobacteria</taxon>
        <taxon>Burkholderiales</taxon>
        <taxon>Oxalobacteraceae</taxon>
        <taxon>Telluria group</taxon>
        <taxon>Duganella</taxon>
    </lineage>
</organism>
<name>A0A7X4KEE5_9BURK</name>
<accession>A0A7X4KEE5</accession>
<keyword evidence="1" id="KW-0472">Membrane</keyword>
<dbReference type="EMBL" id="WWCK01000006">
    <property type="protein sequence ID" value="MYM69413.1"/>
    <property type="molecule type" value="Genomic_DNA"/>
</dbReference>
<evidence type="ECO:0000256" key="1">
    <source>
        <dbReference type="SAM" id="Phobius"/>
    </source>
</evidence>
<protein>
    <submittedName>
        <fullName evidence="2">Uncharacterized protein</fullName>
    </submittedName>
</protein>
<evidence type="ECO:0000313" key="2">
    <source>
        <dbReference type="EMBL" id="MYM69413.1"/>
    </source>
</evidence>
<proteinExistence type="predicted"/>
<dbReference type="Proteomes" id="UP000450012">
    <property type="component" value="Unassembled WGS sequence"/>
</dbReference>
<dbReference type="AlphaFoldDB" id="A0A7X4KEE5"/>
<keyword evidence="1" id="KW-0812">Transmembrane</keyword>
<gene>
    <name evidence="2" type="ORF">GTP45_21590</name>
</gene>